<dbReference type="PROSITE" id="PS51732">
    <property type="entry name" value="ASN_GLN_ASE_3"/>
    <property type="match status" value="1"/>
</dbReference>
<dbReference type="InterPro" id="IPR027475">
    <property type="entry name" value="Asparaginase/glutaminase_AS2"/>
</dbReference>
<evidence type="ECO:0000256" key="4">
    <source>
        <dbReference type="ARBA" id="ARBA00049366"/>
    </source>
</evidence>
<dbReference type="InterPro" id="IPR020827">
    <property type="entry name" value="Asparaginase/glutaminase_AS1"/>
</dbReference>
<dbReference type="RefSeq" id="WP_345218403.1">
    <property type="nucleotide sequence ID" value="NZ_BAABGN010000013.1"/>
</dbReference>
<proteinExistence type="inferred from homology"/>
<dbReference type="InterPro" id="IPR037152">
    <property type="entry name" value="L-asparaginase_N_sf"/>
</dbReference>
<dbReference type="SUPFAM" id="SSF53774">
    <property type="entry name" value="Glutaminase/Asparaginase"/>
    <property type="match status" value="1"/>
</dbReference>
<dbReference type="InterPro" id="IPR040919">
    <property type="entry name" value="Asparaginase_C"/>
</dbReference>
<dbReference type="Pfam" id="PF17763">
    <property type="entry name" value="Asparaginase_C"/>
    <property type="match status" value="1"/>
</dbReference>
<evidence type="ECO:0000313" key="9">
    <source>
        <dbReference type="EMBL" id="GAA4432171.1"/>
    </source>
</evidence>
<comment type="similarity">
    <text evidence="1">Belongs to the asparaginase 1 family.</text>
</comment>
<organism evidence="9 10">
    <name type="scientific">Georgenia halophila</name>
    <dbReference type="NCBI Taxonomy" id="620889"/>
    <lineage>
        <taxon>Bacteria</taxon>
        <taxon>Bacillati</taxon>
        <taxon>Actinomycetota</taxon>
        <taxon>Actinomycetes</taxon>
        <taxon>Micrococcales</taxon>
        <taxon>Bogoriellaceae</taxon>
        <taxon>Georgenia</taxon>
    </lineage>
</organism>
<dbReference type="PIRSF" id="PIRSF500176">
    <property type="entry name" value="L_ASNase"/>
    <property type="match status" value="1"/>
</dbReference>
<comment type="caution">
    <text evidence="9">The sequence shown here is derived from an EMBL/GenBank/DDBJ whole genome shotgun (WGS) entry which is preliminary data.</text>
</comment>
<evidence type="ECO:0000256" key="6">
    <source>
        <dbReference type="PROSITE-ProRule" id="PRU10100"/>
    </source>
</evidence>
<dbReference type="SMART" id="SM00870">
    <property type="entry name" value="Asparaginase"/>
    <property type="match status" value="1"/>
</dbReference>
<dbReference type="EMBL" id="BAABGN010000013">
    <property type="protein sequence ID" value="GAA4432171.1"/>
    <property type="molecule type" value="Genomic_DNA"/>
</dbReference>
<protein>
    <recommendedName>
        <fullName evidence="2">asparaginase</fullName>
        <ecNumber evidence="2">3.5.1.1</ecNumber>
    </recommendedName>
</protein>
<dbReference type="PIRSF" id="PIRSF001220">
    <property type="entry name" value="L-ASNase_gatD"/>
    <property type="match status" value="1"/>
</dbReference>
<evidence type="ECO:0000259" key="8">
    <source>
        <dbReference type="Pfam" id="PF17763"/>
    </source>
</evidence>
<feature type="active site" evidence="6">
    <location>
        <position position="88"/>
    </location>
</feature>
<dbReference type="PANTHER" id="PTHR11707:SF28">
    <property type="entry name" value="60 KDA LYSOPHOSPHOLIPASE"/>
    <property type="match status" value="1"/>
</dbReference>
<dbReference type="Gene3D" id="3.40.50.40">
    <property type="match status" value="1"/>
</dbReference>
<dbReference type="EC" id="3.5.1.1" evidence="2"/>
<dbReference type="Pfam" id="PF00710">
    <property type="entry name" value="Asparaginase"/>
    <property type="match status" value="1"/>
</dbReference>
<feature type="domain" description="Asparaginase/glutaminase C-terminal" evidence="8">
    <location>
        <begin position="207"/>
        <end position="314"/>
    </location>
</feature>
<comment type="catalytic activity">
    <reaction evidence="4">
        <text>L-asparagine + H2O = L-aspartate + NH4(+)</text>
        <dbReference type="Rhea" id="RHEA:21016"/>
        <dbReference type="ChEBI" id="CHEBI:15377"/>
        <dbReference type="ChEBI" id="CHEBI:28938"/>
        <dbReference type="ChEBI" id="CHEBI:29991"/>
        <dbReference type="ChEBI" id="CHEBI:58048"/>
        <dbReference type="EC" id="3.5.1.1"/>
    </reaction>
</comment>
<dbReference type="PROSITE" id="PS00144">
    <property type="entry name" value="ASN_GLN_ASE_1"/>
    <property type="match status" value="1"/>
</dbReference>
<keyword evidence="10" id="KW-1185">Reference proteome</keyword>
<dbReference type="InterPro" id="IPR027474">
    <property type="entry name" value="L-asparaginase_N"/>
</dbReference>
<dbReference type="InterPro" id="IPR027473">
    <property type="entry name" value="L-asparaginase_C"/>
</dbReference>
<dbReference type="Proteomes" id="UP001500622">
    <property type="component" value="Unassembled WGS sequence"/>
</dbReference>
<dbReference type="PRINTS" id="PR00139">
    <property type="entry name" value="ASNGLNASE"/>
</dbReference>
<sequence>MPGLTLLATGGTIAARSRDGVRNTSDGVPGADVLDRARAVWGFEGEVDVRDVAGVGSSALTVPDVLALVEAARAALTRSDGVVITHGTDTMEETAFLLSLALGPAPVAVTGSQRAFDDSAPDGPRNLAAALAWASDRAAADAGVTVVFADLVLPAIGVHKSATLAPEAFTAPGRGPIGHVDESGVRRHAVPPVPGPLLEPGTTDLPRVALVPQYLGADEAEIDAAVASGAQGLVVATFGSGNTTPAVTSALVRLLDRGFPVVMSSRTGSGAVSGLYTGGGADLIAAGAVPAGDLSPWQARLLLAAALAPDRSDHDWATRMRRWLADAGAGPRS</sequence>
<dbReference type="PANTHER" id="PTHR11707">
    <property type="entry name" value="L-ASPARAGINASE"/>
    <property type="match status" value="1"/>
</dbReference>
<evidence type="ECO:0000256" key="2">
    <source>
        <dbReference type="ARBA" id="ARBA00012920"/>
    </source>
</evidence>
<reference evidence="10" key="1">
    <citation type="journal article" date="2019" name="Int. J. Syst. Evol. Microbiol.">
        <title>The Global Catalogue of Microorganisms (GCM) 10K type strain sequencing project: providing services to taxonomists for standard genome sequencing and annotation.</title>
        <authorList>
            <consortium name="The Broad Institute Genomics Platform"/>
            <consortium name="The Broad Institute Genome Sequencing Center for Infectious Disease"/>
            <person name="Wu L."/>
            <person name="Ma J."/>
        </authorList>
    </citation>
    <scope>NUCLEOTIDE SEQUENCE [LARGE SCALE GENOMIC DNA]</scope>
    <source>
        <strain evidence="10">JCM 17810</strain>
    </source>
</reference>
<dbReference type="InterPro" id="IPR006034">
    <property type="entry name" value="Asparaginase/glutaminase-like"/>
</dbReference>
<dbReference type="InterPro" id="IPR036152">
    <property type="entry name" value="Asp/glu_Ase-like_sf"/>
</dbReference>
<evidence type="ECO:0000259" key="7">
    <source>
        <dbReference type="Pfam" id="PF00710"/>
    </source>
</evidence>
<evidence type="ECO:0000313" key="10">
    <source>
        <dbReference type="Proteomes" id="UP001500622"/>
    </source>
</evidence>
<keyword evidence="3" id="KW-0378">Hydrolase</keyword>
<name>A0ABP8LNG3_9MICO</name>
<dbReference type="PROSITE" id="PS00917">
    <property type="entry name" value="ASN_GLN_ASE_2"/>
    <property type="match status" value="1"/>
</dbReference>
<dbReference type="InterPro" id="IPR004550">
    <property type="entry name" value="AsnASE_II"/>
</dbReference>
<evidence type="ECO:0000256" key="3">
    <source>
        <dbReference type="ARBA" id="ARBA00022801"/>
    </source>
</evidence>
<evidence type="ECO:0000256" key="5">
    <source>
        <dbReference type="PROSITE-ProRule" id="PRU10099"/>
    </source>
</evidence>
<feature type="active site" evidence="5">
    <location>
        <position position="12"/>
    </location>
</feature>
<gene>
    <name evidence="9" type="ORF">GCM10023169_37650</name>
</gene>
<feature type="domain" description="L-asparaginase N-terminal" evidence="7">
    <location>
        <begin position="5"/>
        <end position="186"/>
    </location>
</feature>
<evidence type="ECO:0000256" key="1">
    <source>
        <dbReference type="ARBA" id="ARBA00010518"/>
    </source>
</evidence>
<accession>A0ABP8LNG3</accession>
<dbReference type="SFLD" id="SFLDS00057">
    <property type="entry name" value="Glutaminase/Asparaginase"/>
    <property type="match status" value="1"/>
</dbReference>
<dbReference type="CDD" id="cd08964">
    <property type="entry name" value="L-asparaginase_II"/>
    <property type="match status" value="1"/>
</dbReference>
<dbReference type="Gene3D" id="3.40.50.1170">
    <property type="entry name" value="L-asparaginase, N-terminal domain"/>
    <property type="match status" value="1"/>
</dbReference>